<reference evidence="2" key="1">
    <citation type="submission" date="2018-11" db="EMBL/GenBank/DDBJ databases">
        <authorList>
            <consortium name="Pathogen Informatics"/>
        </authorList>
    </citation>
    <scope>NUCLEOTIDE SEQUENCE</scope>
</reference>
<evidence type="ECO:0000313" key="2">
    <source>
        <dbReference type="EMBL" id="VEL20058.1"/>
    </source>
</evidence>
<comment type="caution">
    <text evidence="2">The sequence shown here is derived from an EMBL/GenBank/DDBJ whole genome shotgun (WGS) entry which is preliminary data.</text>
</comment>
<feature type="region of interest" description="Disordered" evidence="1">
    <location>
        <begin position="69"/>
        <end position="91"/>
    </location>
</feature>
<keyword evidence="3" id="KW-1185">Reference proteome</keyword>
<dbReference type="EMBL" id="CAAALY010044529">
    <property type="protein sequence ID" value="VEL20058.1"/>
    <property type="molecule type" value="Genomic_DNA"/>
</dbReference>
<organism evidence="2 3">
    <name type="scientific">Protopolystoma xenopodis</name>
    <dbReference type="NCBI Taxonomy" id="117903"/>
    <lineage>
        <taxon>Eukaryota</taxon>
        <taxon>Metazoa</taxon>
        <taxon>Spiralia</taxon>
        <taxon>Lophotrochozoa</taxon>
        <taxon>Platyhelminthes</taxon>
        <taxon>Monogenea</taxon>
        <taxon>Polyopisthocotylea</taxon>
        <taxon>Polystomatidea</taxon>
        <taxon>Polystomatidae</taxon>
        <taxon>Protopolystoma</taxon>
    </lineage>
</organism>
<evidence type="ECO:0000313" key="3">
    <source>
        <dbReference type="Proteomes" id="UP000784294"/>
    </source>
</evidence>
<name>A0A448WTQ0_9PLAT</name>
<evidence type="ECO:0000256" key="1">
    <source>
        <dbReference type="SAM" id="MobiDB-lite"/>
    </source>
</evidence>
<accession>A0A448WTQ0</accession>
<proteinExistence type="predicted"/>
<protein>
    <submittedName>
        <fullName evidence="2">Uncharacterized protein</fullName>
    </submittedName>
</protein>
<gene>
    <name evidence="2" type="ORF">PXEA_LOCUS13498</name>
</gene>
<sequence length="91" mass="10332">MTDESSAWSHQGRRTPKIVMYSEYERVKDHRSFGDRRTVFSGPLYMDEYQRISPSQRIVMTEAGFKVGNGEVHGSHGEPEGSETPIEVVAE</sequence>
<dbReference type="Proteomes" id="UP000784294">
    <property type="component" value="Unassembled WGS sequence"/>
</dbReference>
<dbReference type="AlphaFoldDB" id="A0A448WTQ0"/>
<dbReference type="OrthoDB" id="330499at2759"/>